<protein>
    <recommendedName>
        <fullName evidence="3">Restriction endonuclease type IV Mrr domain-containing protein</fullName>
    </recommendedName>
</protein>
<accession>A0ABZ0QJA9</accession>
<evidence type="ECO:0008006" key="3">
    <source>
        <dbReference type="Google" id="ProtNLM"/>
    </source>
</evidence>
<organism evidence="1 2">
    <name type="scientific">Vibrio porteresiae DSM 19223</name>
    <dbReference type="NCBI Taxonomy" id="1123496"/>
    <lineage>
        <taxon>Bacteria</taxon>
        <taxon>Pseudomonadati</taxon>
        <taxon>Pseudomonadota</taxon>
        <taxon>Gammaproteobacteria</taxon>
        <taxon>Vibrionales</taxon>
        <taxon>Vibrionaceae</taxon>
        <taxon>Vibrio</taxon>
    </lineage>
</organism>
<proteinExistence type="predicted"/>
<dbReference type="Proteomes" id="UP001304071">
    <property type="component" value="Chromosome 2"/>
</dbReference>
<sequence length="327" mass="37719">MSTSVKSLVFSLLRENQVRTRDTSIFKNYKHNKDLVPKFSDNLNCLLELCGTYRHASYDIQGVRDKGVDILVKYENEEGETKRIGVQIKSFDDINEKDWLSKLKAQTFEATNSYTLQDFYVVFCTDENIHRDKMRNAKADLVDIPSIHVVEPDKALNFFELSSVEIMARVQDAYRQGDKVIEDARDYFSERSLFEACVIIDIAIDSIIDGITTIDSAELINGHLVCKYLDRYNVVPYSVYLNESICVSEVSEYVIEPDEIFVQVMDEFSYSVYEEPKFEPSECSALAALVWDVMVRYSSDTDVIKEYVMHQLLSDKVEFAESFLLLD</sequence>
<evidence type="ECO:0000313" key="1">
    <source>
        <dbReference type="EMBL" id="WPC76101.1"/>
    </source>
</evidence>
<keyword evidence="2" id="KW-1185">Reference proteome</keyword>
<name>A0ABZ0QJA9_9VIBR</name>
<reference evidence="1 2" key="1">
    <citation type="submission" date="2023-11" db="EMBL/GenBank/DDBJ databases">
        <title>Plant-associative lifestyle of Vibrio porteresiae and its evolutionary dynamics.</title>
        <authorList>
            <person name="Rameshkumar N."/>
            <person name="Kirti K."/>
        </authorList>
    </citation>
    <scope>NUCLEOTIDE SEQUENCE [LARGE SCALE GENOMIC DNA]</scope>
    <source>
        <strain evidence="1 2">MSSRF30</strain>
    </source>
</reference>
<evidence type="ECO:0000313" key="2">
    <source>
        <dbReference type="Proteomes" id="UP001304071"/>
    </source>
</evidence>
<dbReference type="RefSeq" id="WP_261896494.1">
    <property type="nucleotide sequence ID" value="NZ_AP024896.1"/>
</dbReference>
<gene>
    <name evidence="1" type="ORF">R8Z52_24640</name>
</gene>
<dbReference type="EMBL" id="CP138204">
    <property type="protein sequence ID" value="WPC76101.1"/>
    <property type="molecule type" value="Genomic_DNA"/>
</dbReference>